<keyword evidence="3" id="KW-1185">Reference proteome</keyword>
<dbReference type="PANTHER" id="PTHR30006:SF25">
    <property type="entry name" value="PHOSPHOGLYCERATE TRANSPORT REGULATORY PROTEIN PGTC"/>
    <property type="match status" value="1"/>
</dbReference>
<sequence>MPASSIRWPLRPRGRLTRPRRTRLALSLGAAATAMGLLGACGGGGSHPANVVATGQAPSYYPADYSQVIEASKREGGTLAIYSNTDQENWAPIFRDFRRKYPWITKISANNLDSDEVFQRVLSEQATNGSPADVLVSNAAQGWAEFAAKKGTVMEYRSPEADKLPDFATLLPNVYTMSVDPLGIAYNSSMLPKEPTGIQDLADMVAGDQGKYRNKITTRDVDGAFGFTVSHAFTTARPGSWASLQRILPLARPETSSGTQLEKIISGEYYAGFFISAAPAYPMIANSGGLLKLAFPKDGTVVLPRGIGINAKAPHPATAKLFTDFVLSEEGQRALAEGGLTSYREGVESREDRRTYQELVRQVGAGNLVFVKYTHVADDQVKAFVSRWNGLLGQ</sequence>
<evidence type="ECO:0000313" key="3">
    <source>
        <dbReference type="Proteomes" id="UP001500266"/>
    </source>
</evidence>
<accession>A0ABP7YSN4</accession>
<dbReference type="EMBL" id="BAABDO010000031">
    <property type="protein sequence ID" value="GAA4139874.1"/>
    <property type="molecule type" value="Genomic_DNA"/>
</dbReference>
<keyword evidence="1" id="KW-0732">Signal</keyword>
<dbReference type="SUPFAM" id="SSF53850">
    <property type="entry name" value="Periplasmic binding protein-like II"/>
    <property type="match status" value="1"/>
</dbReference>
<dbReference type="PANTHER" id="PTHR30006">
    <property type="entry name" value="THIAMINE-BINDING PERIPLASMIC PROTEIN-RELATED"/>
    <property type="match status" value="1"/>
</dbReference>
<organism evidence="2 3">
    <name type="scientific">Actinomadura keratinilytica</name>
    <dbReference type="NCBI Taxonomy" id="547461"/>
    <lineage>
        <taxon>Bacteria</taxon>
        <taxon>Bacillati</taxon>
        <taxon>Actinomycetota</taxon>
        <taxon>Actinomycetes</taxon>
        <taxon>Streptosporangiales</taxon>
        <taxon>Thermomonosporaceae</taxon>
        <taxon>Actinomadura</taxon>
    </lineage>
</organism>
<name>A0ABP7YSN4_9ACTN</name>
<comment type="caution">
    <text evidence="2">The sequence shown here is derived from an EMBL/GenBank/DDBJ whole genome shotgun (WGS) entry which is preliminary data.</text>
</comment>
<evidence type="ECO:0000256" key="1">
    <source>
        <dbReference type="ARBA" id="ARBA00022729"/>
    </source>
</evidence>
<dbReference type="Gene3D" id="3.40.190.10">
    <property type="entry name" value="Periplasmic binding protein-like II"/>
    <property type="match status" value="2"/>
</dbReference>
<evidence type="ECO:0000313" key="2">
    <source>
        <dbReference type="EMBL" id="GAA4139874.1"/>
    </source>
</evidence>
<dbReference type="InterPro" id="IPR006059">
    <property type="entry name" value="SBP"/>
</dbReference>
<dbReference type="Pfam" id="PF13416">
    <property type="entry name" value="SBP_bac_8"/>
    <property type="match status" value="1"/>
</dbReference>
<protein>
    <submittedName>
        <fullName evidence="2">ABC transporter substrate-binding protein</fullName>
    </submittedName>
</protein>
<gene>
    <name evidence="2" type="ORF">GCM10022416_26550</name>
</gene>
<dbReference type="RefSeq" id="WP_345021058.1">
    <property type="nucleotide sequence ID" value="NZ_BAABDO010000031.1"/>
</dbReference>
<proteinExistence type="predicted"/>
<dbReference type="Proteomes" id="UP001500266">
    <property type="component" value="Unassembled WGS sequence"/>
</dbReference>
<reference evidence="3" key="1">
    <citation type="journal article" date="2019" name="Int. J. Syst. Evol. Microbiol.">
        <title>The Global Catalogue of Microorganisms (GCM) 10K type strain sequencing project: providing services to taxonomists for standard genome sequencing and annotation.</title>
        <authorList>
            <consortium name="The Broad Institute Genomics Platform"/>
            <consortium name="The Broad Institute Genome Sequencing Center for Infectious Disease"/>
            <person name="Wu L."/>
            <person name="Ma J."/>
        </authorList>
    </citation>
    <scope>NUCLEOTIDE SEQUENCE [LARGE SCALE GENOMIC DNA]</scope>
    <source>
        <strain evidence="3">JCM 17316</strain>
    </source>
</reference>